<dbReference type="InterPro" id="IPR007197">
    <property type="entry name" value="rSAM"/>
</dbReference>
<comment type="caution">
    <text evidence="14">The sequence shown here is derived from an EMBL/GenBank/DDBJ whole genome shotgun (WGS) entry which is preliminary data.</text>
</comment>
<feature type="binding site" evidence="12">
    <location>
        <position position="160"/>
    </location>
    <ligand>
        <name>GTP</name>
        <dbReference type="ChEBI" id="CHEBI:37565"/>
    </ligand>
</feature>
<keyword evidence="9 12" id="KW-0501">Molybdenum cofactor biosynthesis</keyword>
<comment type="function">
    <text evidence="12">Catalyzes the cyclization of GTP to (8S)-3',8-cyclo-7,8-dihydroguanosine 5'-triphosphate.</text>
</comment>
<organism evidence="14 15">
    <name type="scientific">Tumebacillus flagellatus</name>
    <dbReference type="NCBI Taxonomy" id="1157490"/>
    <lineage>
        <taxon>Bacteria</taxon>
        <taxon>Bacillati</taxon>
        <taxon>Bacillota</taxon>
        <taxon>Bacilli</taxon>
        <taxon>Bacillales</taxon>
        <taxon>Alicyclobacillaceae</taxon>
        <taxon>Tumebacillus</taxon>
    </lineage>
</organism>
<evidence type="ECO:0000256" key="11">
    <source>
        <dbReference type="ARBA" id="ARBA00048697"/>
    </source>
</evidence>
<dbReference type="SFLD" id="SFLDS00029">
    <property type="entry name" value="Radical_SAM"/>
    <property type="match status" value="1"/>
</dbReference>
<keyword evidence="10 12" id="KW-0456">Lyase</keyword>
<dbReference type="GO" id="GO:1904047">
    <property type="term" value="F:S-adenosyl-L-methionine binding"/>
    <property type="evidence" value="ECO:0007669"/>
    <property type="project" value="UniProtKB-UniRule"/>
</dbReference>
<comment type="pathway">
    <text evidence="12">Cofactor biosynthesis; molybdopterin biosynthesis.</text>
</comment>
<feature type="binding site" evidence="12">
    <location>
        <position position="25"/>
    </location>
    <ligand>
        <name>[4Fe-4S] cluster</name>
        <dbReference type="ChEBI" id="CHEBI:49883"/>
        <label>1</label>
        <note>4Fe-4S-S-AdoMet</note>
    </ligand>
</feature>
<dbReference type="STRING" id="1157490.EL26_07610"/>
<feature type="binding site" evidence="12">
    <location>
        <position position="261"/>
    </location>
    <ligand>
        <name>[4Fe-4S] cluster</name>
        <dbReference type="ChEBI" id="CHEBI:49883"/>
        <label>2</label>
        <note>4Fe-4S-substrate</note>
    </ligand>
</feature>
<dbReference type="PANTHER" id="PTHR22960">
    <property type="entry name" value="MOLYBDOPTERIN COFACTOR SYNTHESIS PROTEIN A"/>
    <property type="match status" value="1"/>
</dbReference>
<evidence type="ECO:0000256" key="12">
    <source>
        <dbReference type="HAMAP-Rule" id="MF_01225"/>
    </source>
</evidence>
<feature type="binding site" evidence="12">
    <location>
        <position position="68"/>
    </location>
    <ligand>
        <name>GTP</name>
        <dbReference type="ChEBI" id="CHEBI:37565"/>
    </ligand>
</feature>
<dbReference type="GO" id="GO:0061799">
    <property type="term" value="F:cyclic pyranopterin monophosphate synthase activity"/>
    <property type="evidence" value="ECO:0007669"/>
    <property type="project" value="TreeGrafter"/>
</dbReference>
<dbReference type="Proteomes" id="UP000027931">
    <property type="component" value="Unassembled WGS sequence"/>
</dbReference>
<evidence type="ECO:0000256" key="2">
    <source>
        <dbReference type="ARBA" id="ARBA00022485"/>
    </source>
</evidence>
<feature type="binding site" evidence="12">
    <location>
        <position position="123"/>
    </location>
    <ligand>
        <name>S-adenosyl-L-methionine</name>
        <dbReference type="ChEBI" id="CHEBI:59789"/>
    </ligand>
</feature>
<comment type="subunit">
    <text evidence="12">Monomer and homodimer.</text>
</comment>
<dbReference type="PROSITE" id="PS01305">
    <property type="entry name" value="MOAA_NIFB_PQQE"/>
    <property type="match status" value="1"/>
</dbReference>
<feature type="binding site" evidence="12">
    <location>
        <position position="72"/>
    </location>
    <ligand>
        <name>S-adenosyl-L-methionine</name>
        <dbReference type="ChEBI" id="CHEBI:59789"/>
    </ligand>
</feature>
<feature type="binding site" evidence="12">
    <location>
        <position position="194"/>
    </location>
    <ligand>
        <name>S-adenosyl-L-methionine</name>
        <dbReference type="ChEBI" id="CHEBI:59789"/>
    </ligand>
</feature>
<feature type="binding site" evidence="12">
    <location>
        <position position="99"/>
    </location>
    <ligand>
        <name>GTP</name>
        <dbReference type="ChEBI" id="CHEBI:37565"/>
    </ligand>
</feature>
<dbReference type="InterPro" id="IPR050105">
    <property type="entry name" value="MoCo_biosynth_MoaA/MoaC"/>
</dbReference>
<dbReference type="InterPro" id="IPR000385">
    <property type="entry name" value="MoaA_NifB_PqqE_Fe-S-bd_CS"/>
</dbReference>
<dbReference type="HAMAP" id="MF_01225_B">
    <property type="entry name" value="MoaA_B"/>
    <property type="match status" value="1"/>
</dbReference>
<dbReference type="SFLD" id="SFLDG01383">
    <property type="entry name" value="cyclic_pyranopterin_phosphate"/>
    <property type="match status" value="1"/>
</dbReference>
<dbReference type="InterPro" id="IPR013483">
    <property type="entry name" value="MoaA"/>
</dbReference>
<evidence type="ECO:0000256" key="7">
    <source>
        <dbReference type="ARBA" id="ARBA00023014"/>
    </source>
</evidence>
<dbReference type="InterPro" id="IPR040064">
    <property type="entry name" value="MoaA-like"/>
</dbReference>
<dbReference type="GO" id="GO:0046872">
    <property type="term" value="F:metal ion binding"/>
    <property type="evidence" value="ECO:0007669"/>
    <property type="project" value="UniProtKB-KW"/>
</dbReference>
<accession>A0A074MD25</accession>
<evidence type="ECO:0000256" key="10">
    <source>
        <dbReference type="ARBA" id="ARBA00023239"/>
    </source>
</evidence>
<feature type="binding site" evidence="12">
    <location>
        <begin position="263"/>
        <end position="265"/>
    </location>
    <ligand>
        <name>GTP</name>
        <dbReference type="ChEBI" id="CHEBI:37565"/>
    </ligand>
</feature>
<dbReference type="SFLD" id="SFLDG01067">
    <property type="entry name" value="SPASM/twitch_domain_containing"/>
    <property type="match status" value="1"/>
</dbReference>
<evidence type="ECO:0000256" key="5">
    <source>
        <dbReference type="ARBA" id="ARBA00022741"/>
    </source>
</evidence>
<comment type="similarity">
    <text evidence="12">Belongs to the radical SAM superfamily. MoaA family.</text>
</comment>
<dbReference type="Gene3D" id="3.20.20.70">
    <property type="entry name" value="Aldolase class I"/>
    <property type="match status" value="1"/>
</dbReference>
<dbReference type="InterPro" id="IPR013785">
    <property type="entry name" value="Aldolase_TIM"/>
</dbReference>
<dbReference type="CDD" id="cd01335">
    <property type="entry name" value="Radical_SAM"/>
    <property type="match status" value="1"/>
</dbReference>
<keyword evidence="5 12" id="KW-0547">Nucleotide-binding</keyword>
<keyword evidence="15" id="KW-1185">Reference proteome</keyword>
<evidence type="ECO:0000256" key="3">
    <source>
        <dbReference type="ARBA" id="ARBA00022691"/>
    </source>
</evidence>
<gene>
    <name evidence="12" type="primary">moaA</name>
    <name evidence="14" type="ORF">EL26_07610</name>
</gene>
<proteinExistence type="inferred from homology"/>
<dbReference type="SMART" id="SM00729">
    <property type="entry name" value="Elp3"/>
    <property type="match status" value="1"/>
</dbReference>
<feature type="binding site" evidence="12">
    <location>
        <position position="21"/>
    </location>
    <ligand>
        <name>[4Fe-4S] cluster</name>
        <dbReference type="ChEBI" id="CHEBI:49883"/>
        <label>1</label>
        <note>4Fe-4S-S-AdoMet</note>
    </ligand>
</feature>
<keyword evidence="2 12" id="KW-0004">4Fe-4S</keyword>
<dbReference type="InterPro" id="IPR010505">
    <property type="entry name" value="MoaA_twitch"/>
</dbReference>
<dbReference type="Pfam" id="PF06463">
    <property type="entry name" value="Mob_synth_C"/>
    <property type="match status" value="1"/>
</dbReference>
<feature type="binding site" evidence="12">
    <location>
        <position position="275"/>
    </location>
    <ligand>
        <name>[4Fe-4S] cluster</name>
        <dbReference type="ChEBI" id="CHEBI:49883"/>
        <label>2</label>
        <note>4Fe-4S-substrate</note>
    </ligand>
</feature>
<dbReference type="RefSeq" id="WP_038086167.1">
    <property type="nucleotide sequence ID" value="NZ_JMIR01000008.1"/>
</dbReference>
<dbReference type="EC" id="4.1.99.22" evidence="1 12"/>
<evidence type="ECO:0000256" key="8">
    <source>
        <dbReference type="ARBA" id="ARBA00023134"/>
    </source>
</evidence>
<evidence type="ECO:0000259" key="13">
    <source>
        <dbReference type="PROSITE" id="PS51918"/>
    </source>
</evidence>
<dbReference type="InterPro" id="IPR058240">
    <property type="entry name" value="rSAM_sf"/>
</dbReference>
<name>A0A074MD25_9BACL</name>
<keyword evidence="7 12" id="KW-0411">Iron-sulfur</keyword>
<dbReference type="CDD" id="cd21117">
    <property type="entry name" value="Twitch_MoaA"/>
    <property type="match status" value="1"/>
</dbReference>
<dbReference type="GO" id="GO:0061798">
    <property type="term" value="F:GTP 3',8'-cyclase activity"/>
    <property type="evidence" value="ECO:0007669"/>
    <property type="project" value="UniProtKB-UniRule"/>
</dbReference>
<dbReference type="InterPro" id="IPR006638">
    <property type="entry name" value="Elp3/MiaA/NifB-like_rSAM"/>
</dbReference>
<keyword evidence="4 12" id="KW-0479">Metal-binding</keyword>
<evidence type="ECO:0000256" key="4">
    <source>
        <dbReference type="ARBA" id="ARBA00022723"/>
    </source>
</evidence>
<dbReference type="eggNOG" id="COG2896">
    <property type="taxonomic scope" value="Bacteria"/>
</dbReference>
<dbReference type="OrthoDB" id="9763993at2"/>
<dbReference type="GO" id="GO:0005525">
    <property type="term" value="F:GTP binding"/>
    <property type="evidence" value="ECO:0007669"/>
    <property type="project" value="UniProtKB-UniRule"/>
</dbReference>
<evidence type="ECO:0000256" key="6">
    <source>
        <dbReference type="ARBA" id="ARBA00023004"/>
    </source>
</evidence>
<feature type="binding site" evidence="12">
    <location>
        <position position="258"/>
    </location>
    <ligand>
        <name>[4Fe-4S] cluster</name>
        <dbReference type="ChEBI" id="CHEBI:49883"/>
        <label>2</label>
        <note>4Fe-4S-substrate</note>
    </ligand>
</feature>
<dbReference type="GO" id="GO:0051539">
    <property type="term" value="F:4 iron, 4 sulfur cluster binding"/>
    <property type="evidence" value="ECO:0007669"/>
    <property type="project" value="UniProtKB-UniRule"/>
</dbReference>
<evidence type="ECO:0000313" key="14">
    <source>
        <dbReference type="EMBL" id="KEO83777.1"/>
    </source>
</evidence>
<protein>
    <recommendedName>
        <fullName evidence="1 12">GTP 3',8-cyclase</fullName>
        <ecNumber evidence="1 12">4.1.99.22</ecNumber>
    </recommendedName>
    <alternativeName>
        <fullName evidence="12">Molybdenum cofactor biosynthesis protein A</fullName>
    </alternativeName>
</protein>
<feature type="binding site" evidence="12">
    <location>
        <position position="14"/>
    </location>
    <ligand>
        <name>GTP</name>
        <dbReference type="ChEBI" id="CHEBI:37565"/>
    </ligand>
</feature>
<dbReference type="Pfam" id="PF04055">
    <property type="entry name" value="Radical_SAM"/>
    <property type="match status" value="1"/>
</dbReference>
<dbReference type="UniPathway" id="UPA00344"/>
<dbReference type="PANTHER" id="PTHR22960:SF0">
    <property type="entry name" value="MOLYBDENUM COFACTOR BIOSYNTHESIS PROTEIN 1"/>
    <property type="match status" value="1"/>
</dbReference>
<dbReference type="SUPFAM" id="SSF102114">
    <property type="entry name" value="Radical SAM enzymes"/>
    <property type="match status" value="1"/>
</dbReference>
<keyword evidence="3 12" id="KW-0949">S-adenosyl-L-methionine</keyword>
<keyword evidence="6 12" id="KW-0408">Iron</keyword>
<feature type="domain" description="Radical SAM core" evidence="13">
    <location>
        <begin position="5"/>
        <end position="224"/>
    </location>
</feature>
<comment type="catalytic activity">
    <reaction evidence="11 12">
        <text>GTP + AH2 + S-adenosyl-L-methionine = (8S)-3',8-cyclo-7,8-dihydroguanosine 5'-triphosphate + 5'-deoxyadenosine + L-methionine + A + H(+)</text>
        <dbReference type="Rhea" id="RHEA:49576"/>
        <dbReference type="ChEBI" id="CHEBI:13193"/>
        <dbReference type="ChEBI" id="CHEBI:15378"/>
        <dbReference type="ChEBI" id="CHEBI:17319"/>
        <dbReference type="ChEBI" id="CHEBI:17499"/>
        <dbReference type="ChEBI" id="CHEBI:37565"/>
        <dbReference type="ChEBI" id="CHEBI:57844"/>
        <dbReference type="ChEBI" id="CHEBI:59789"/>
        <dbReference type="ChEBI" id="CHEBI:131766"/>
        <dbReference type="EC" id="4.1.99.22"/>
    </reaction>
</comment>
<dbReference type="EMBL" id="JMIR01000008">
    <property type="protein sequence ID" value="KEO83777.1"/>
    <property type="molecule type" value="Genomic_DNA"/>
</dbReference>
<dbReference type="GO" id="GO:0006777">
    <property type="term" value="P:Mo-molybdopterin cofactor biosynthetic process"/>
    <property type="evidence" value="ECO:0007669"/>
    <property type="project" value="UniProtKB-UniRule"/>
</dbReference>
<sequence length="337" mass="37652">MIADKLNRPLRDLRISVTDRCNLRCRYCMPPDVFGNDYPFLAREELLDFDEIVRLSRVFAGLGVRKLRVTGGEPLLRPNLPELIARLHEIPGIEDVALTTNGILVPKYADALREAGLKRITISLDSLEDARFGQMNGRGISVRAVLDGIEAAARAGLKVKINTVVQKGVNEDDILPMARHFRGTGHTVRFIEFMDVGNSNGWKLDQVISKREIFERIHAEMPLEPVAPLEFGEVAKRFRYIGSEEEIGIISSVTEAFCSTCTRARLSANGQFYTCLFAGSGHDLRDFMRTGGDSLTEADLAARISEIWNARGDRYSEERMEGTQAARNKIEMSYIGG</sequence>
<dbReference type="PROSITE" id="PS51918">
    <property type="entry name" value="RADICAL_SAM"/>
    <property type="match status" value="1"/>
</dbReference>
<comment type="cofactor">
    <cofactor evidence="12">
        <name>[4Fe-4S] cluster</name>
        <dbReference type="ChEBI" id="CHEBI:49883"/>
    </cofactor>
    <text evidence="12">Binds 2 [4Fe-4S] clusters. Binds 1 [4Fe-4S] cluster coordinated with 3 cysteines and an exchangeable S-adenosyl-L-methionine and 1 [4Fe-4S] cluster coordinated with 3 cysteines and the GTP-derived substrate.</text>
</comment>
<reference evidence="14 15" key="1">
    <citation type="journal article" date="2013" name="Int. J. Syst. Evol. Microbiol.">
        <title>Tumebacillus flagellatus sp. nov., an alpha-amylase/pullulanase-producing bacterium isolated from cassava wastewater.</title>
        <authorList>
            <person name="Wang Q."/>
            <person name="Xie N."/>
            <person name="Qin Y."/>
            <person name="Shen N."/>
            <person name="Zhu J."/>
            <person name="Mi H."/>
            <person name="Huang R."/>
        </authorList>
    </citation>
    <scope>NUCLEOTIDE SEQUENCE [LARGE SCALE GENOMIC DNA]</scope>
    <source>
        <strain evidence="14 15">GST4</strain>
    </source>
</reference>
<evidence type="ECO:0000256" key="9">
    <source>
        <dbReference type="ARBA" id="ARBA00023150"/>
    </source>
</evidence>
<keyword evidence="8 12" id="KW-0342">GTP-binding</keyword>
<dbReference type="NCBIfam" id="TIGR02666">
    <property type="entry name" value="moaA"/>
    <property type="match status" value="1"/>
</dbReference>
<evidence type="ECO:0000256" key="1">
    <source>
        <dbReference type="ARBA" id="ARBA00012167"/>
    </source>
</evidence>
<feature type="binding site" evidence="12">
    <location>
        <position position="27"/>
    </location>
    <ligand>
        <name>S-adenosyl-L-methionine</name>
        <dbReference type="ChEBI" id="CHEBI:59789"/>
    </ligand>
</feature>
<dbReference type="SFLD" id="SFLDG01386">
    <property type="entry name" value="main_SPASM_domain-containing"/>
    <property type="match status" value="1"/>
</dbReference>
<evidence type="ECO:0000313" key="15">
    <source>
        <dbReference type="Proteomes" id="UP000027931"/>
    </source>
</evidence>
<feature type="binding site" evidence="12">
    <location>
        <position position="28"/>
    </location>
    <ligand>
        <name>[4Fe-4S] cluster</name>
        <dbReference type="ChEBI" id="CHEBI:49883"/>
        <label>1</label>
        <note>4Fe-4S-S-AdoMet</note>
    </ligand>
</feature>
<dbReference type="AlphaFoldDB" id="A0A074MD25"/>